<accession>A0A1Q3ED01</accession>
<evidence type="ECO:0000256" key="2">
    <source>
        <dbReference type="SAM" id="SignalP"/>
    </source>
</evidence>
<evidence type="ECO:0000313" key="3">
    <source>
        <dbReference type="EMBL" id="GAW05085.1"/>
    </source>
</evidence>
<dbReference type="Gene3D" id="3.40.390.10">
    <property type="entry name" value="Collagenase (Catalytic Domain)"/>
    <property type="match status" value="1"/>
</dbReference>
<reference evidence="3 4" key="1">
    <citation type="submission" date="2016-08" db="EMBL/GenBank/DDBJ databases">
        <authorList>
            <consortium name="Lentinula edodes genome sequencing consortium"/>
            <person name="Sakamoto Y."/>
            <person name="Nakade K."/>
            <person name="Sato S."/>
            <person name="Yoshida Y."/>
            <person name="Miyazaki K."/>
            <person name="Natsume S."/>
            <person name="Konno N."/>
        </authorList>
    </citation>
    <scope>NUCLEOTIDE SEQUENCE [LARGE SCALE GENOMIC DNA]</scope>
    <source>
        <strain evidence="3 4">NBRC 111202</strain>
    </source>
</reference>
<evidence type="ECO:0000256" key="1">
    <source>
        <dbReference type="SAM" id="MobiDB-lite"/>
    </source>
</evidence>
<dbReference type="AlphaFoldDB" id="A0A1Q3ED01"/>
<keyword evidence="2" id="KW-0732">Signal</keyword>
<feature type="region of interest" description="Disordered" evidence="1">
    <location>
        <begin position="292"/>
        <end position="312"/>
    </location>
</feature>
<dbReference type="EMBL" id="BDGU01000228">
    <property type="protein sequence ID" value="GAW05085.1"/>
    <property type="molecule type" value="Genomic_DNA"/>
</dbReference>
<proteinExistence type="predicted"/>
<organism evidence="3 4">
    <name type="scientific">Lentinula edodes</name>
    <name type="common">Shiitake mushroom</name>
    <name type="synonym">Lentinus edodes</name>
    <dbReference type="NCBI Taxonomy" id="5353"/>
    <lineage>
        <taxon>Eukaryota</taxon>
        <taxon>Fungi</taxon>
        <taxon>Dikarya</taxon>
        <taxon>Basidiomycota</taxon>
        <taxon>Agaricomycotina</taxon>
        <taxon>Agaricomycetes</taxon>
        <taxon>Agaricomycetidae</taxon>
        <taxon>Agaricales</taxon>
        <taxon>Marasmiineae</taxon>
        <taxon>Omphalotaceae</taxon>
        <taxon>Lentinula</taxon>
    </lineage>
</organism>
<gene>
    <name evidence="3" type="ORF">LENED_006920</name>
</gene>
<dbReference type="InterPro" id="IPR024079">
    <property type="entry name" value="MetalloPept_cat_dom_sf"/>
</dbReference>
<reference evidence="3 4" key="2">
    <citation type="submission" date="2017-02" db="EMBL/GenBank/DDBJ databases">
        <title>A genome survey and senescence transcriptome analysis in Lentinula edodes.</title>
        <authorList>
            <person name="Sakamoto Y."/>
            <person name="Nakade K."/>
            <person name="Sato S."/>
            <person name="Yoshida Y."/>
            <person name="Miyazaki K."/>
            <person name="Natsume S."/>
            <person name="Konno N."/>
        </authorList>
    </citation>
    <scope>NUCLEOTIDE SEQUENCE [LARGE SCALE GENOMIC DNA]</scope>
    <source>
        <strain evidence="3 4">NBRC 111202</strain>
    </source>
</reference>
<evidence type="ECO:0000313" key="4">
    <source>
        <dbReference type="Proteomes" id="UP000188533"/>
    </source>
</evidence>
<name>A0A1Q3ED01_LENED</name>
<comment type="caution">
    <text evidence="3">The sequence shown here is derived from an EMBL/GenBank/DDBJ whole genome shotgun (WGS) entry which is preliminary data.</text>
</comment>
<feature type="chain" id="PRO_5013383756" evidence="2">
    <location>
        <begin position="24"/>
        <end position="312"/>
    </location>
</feature>
<feature type="signal peptide" evidence="2">
    <location>
        <begin position="1"/>
        <end position="23"/>
    </location>
</feature>
<keyword evidence="4" id="KW-1185">Reference proteome</keyword>
<sequence>MPNLTYSKLLLIFLLEWPLFASSAPTSPAGPSSSSSQTVDSWFRQHFIVDSTCNTQHGEIEKGFSDIFALAEVVQHISEDSVPYQHYFLSRKEDPHELDIVQNMAKSILVNGNSNKKITIKCPITSIGGVATTTCRETDSPEISLSSLYFKFPTFSSKPFTKEGWCTPPPHKLVQFIPRAQIGYHEITHFEHIVKYAQELSAVTVDARVRTNKRGTFDFILYETSSGTPLTGSQSVQILPKQWKDYLSGNIPKPNYYPDEVAQSHALAAVETFFYQKCQPYGWDPNQVFVPGTKDLQSDPKHDYHAKKTNSG</sequence>
<dbReference type="GO" id="GO:0008237">
    <property type="term" value="F:metallopeptidase activity"/>
    <property type="evidence" value="ECO:0007669"/>
    <property type="project" value="InterPro"/>
</dbReference>
<dbReference type="Proteomes" id="UP000188533">
    <property type="component" value="Unassembled WGS sequence"/>
</dbReference>
<protein>
    <submittedName>
        <fullName evidence="3">Uncharacterized protein</fullName>
    </submittedName>
</protein>